<proteinExistence type="predicted"/>
<dbReference type="AlphaFoldDB" id="A0A081C8Q9"/>
<name>A0A081C8Q9_VECG1</name>
<dbReference type="HOGENOM" id="CLU_137433_0_0_0"/>
<evidence type="ECO:0000313" key="3">
    <source>
        <dbReference type="Proteomes" id="UP000030661"/>
    </source>
</evidence>
<keyword evidence="1" id="KW-0812">Transmembrane</keyword>
<sequence>MTRRTWYRLIALAFVVVLAVFLFWIGKGHTLLLDNKEIKRDGQKLKAERLVQVIINDQEPVEVKSGIRKAAKDVVAGPWHSIKIEVLDRQKNVVKTVEKKFSLGLNDMFVLSIPALLAENADWIEPFEPPKRS</sequence>
<dbReference type="STRING" id="1499967.U27_00862"/>
<dbReference type="EMBL" id="DF820476">
    <property type="protein sequence ID" value="GAK60964.1"/>
    <property type="molecule type" value="Genomic_DNA"/>
</dbReference>
<feature type="transmembrane region" description="Helical" evidence="1">
    <location>
        <begin position="6"/>
        <end position="26"/>
    </location>
</feature>
<dbReference type="Pfam" id="PF20377">
    <property type="entry name" value="DUF6672"/>
    <property type="match status" value="1"/>
</dbReference>
<keyword evidence="3" id="KW-1185">Reference proteome</keyword>
<keyword evidence="1" id="KW-0472">Membrane</keyword>
<organism evidence="2">
    <name type="scientific">Vecturithrix granuli</name>
    <dbReference type="NCBI Taxonomy" id="1499967"/>
    <lineage>
        <taxon>Bacteria</taxon>
        <taxon>Candidatus Moduliflexota</taxon>
        <taxon>Candidatus Vecturitrichia</taxon>
        <taxon>Candidatus Vecturitrichales</taxon>
        <taxon>Candidatus Vecturitrichaceae</taxon>
        <taxon>Candidatus Vecturithrix</taxon>
    </lineage>
</organism>
<gene>
    <name evidence="2" type="ORF">U27_00862</name>
</gene>
<evidence type="ECO:0000256" key="1">
    <source>
        <dbReference type="SAM" id="Phobius"/>
    </source>
</evidence>
<keyword evidence="1" id="KW-1133">Transmembrane helix</keyword>
<dbReference type="InterPro" id="IPR046654">
    <property type="entry name" value="DUF6672"/>
</dbReference>
<protein>
    <submittedName>
        <fullName evidence="2">Uncharacterized protein</fullName>
    </submittedName>
</protein>
<dbReference type="Proteomes" id="UP000030661">
    <property type="component" value="Unassembled WGS sequence"/>
</dbReference>
<accession>A0A081C8Q9</accession>
<evidence type="ECO:0000313" key="2">
    <source>
        <dbReference type="EMBL" id="GAK60964.1"/>
    </source>
</evidence>
<reference evidence="2" key="1">
    <citation type="journal article" date="2015" name="PeerJ">
        <title>First genomic representation of candidate bacterial phylum KSB3 points to enhanced environmental sensing as a trigger of wastewater bulking.</title>
        <authorList>
            <person name="Sekiguchi Y."/>
            <person name="Ohashi A."/>
            <person name="Parks D.H."/>
            <person name="Yamauchi T."/>
            <person name="Tyson G.W."/>
            <person name="Hugenholtz P."/>
        </authorList>
    </citation>
    <scope>NUCLEOTIDE SEQUENCE [LARGE SCALE GENOMIC DNA]</scope>
</reference>